<accession>A0AAN9XDK0</accession>
<keyword evidence="2" id="KW-1185">Reference proteome</keyword>
<evidence type="ECO:0000313" key="2">
    <source>
        <dbReference type="Proteomes" id="UP001386955"/>
    </source>
</evidence>
<dbReference type="AlphaFoldDB" id="A0AAN9XDK0"/>
<protein>
    <submittedName>
        <fullName evidence="1">Uncharacterized protein</fullName>
    </submittedName>
</protein>
<proteinExistence type="predicted"/>
<dbReference type="Proteomes" id="UP001386955">
    <property type="component" value="Unassembled WGS sequence"/>
</dbReference>
<name>A0AAN9XDK0_PSOTE</name>
<evidence type="ECO:0000313" key="1">
    <source>
        <dbReference type="EMBL" id="KAK7388648.1"/>
    </source>
</evidence>
<sequence>MQELLKHVLDEEHRNQHIDGSPRGFPFSLFFEYPVFPGTAIFLTGVAGEARELDDAKTHGVVLACTDGAVLPINEVFYVIKELGNEGLEQCDPLLLTSASLLSNSPAPLIAFVYGTILICKSSQSDVGSFDKIKAKNPSWKIGSSFAIKVVIVKLKIAHVGGLKKRKKYWGWD</sequence>
<gene>
    <name evidence="1" type="ORF">VNO78_23470</name>
</gene>
<reference evidence="1 2" key="1">
    <citation type="submission" date="2024-01" db="EMBL/GenBank/DDBJ databases">
        <title>The genomes of 5 underutilized Papilionoideae crops provide insights into root nodulation and disease resistanc.</title>
        <authorList>
            <person name="Jiang F."/>
        </authorList>
    </citation>
    <scope>NUCLEOTIDE SEQUENCE [LARGE SCALE GENOMIC DNA]</scope>
    <source>
        <strain evidence="1">DUOXIRENSHENG_FW03</strain>
        <tissue evidence="1">Leaves</tissue>
    </source>
</reference>
<comment type="caution">
    <text evidence="1">The sequence shown here is derived from an EMBL/GenBank/DDBJ whole genome shotgun (WGS) entry which is preliminary data.</text>
</comment>
<dbReference type="EMBL" id="JAYMYS010000006">
    <property type="protein sequence ID" value="KAK7388648.1"/>
    <property type="molecule type" value="Genomic_DNA"/>
</dbReference>
<organism evidence="1 2">
    <name type="scientific">Psophocarpus tetragonolobus</name>
    <name type="common">Winged bean</name>
    <name type="synonym">Dolichos tetragonolobus</name>
    <dbReference type="NCBI Taxonomy" id="3891"/>
    <lineage>
        <taxon>Eukaryota</taxon>
        <taxon>Viridiplantae</taxon>
        <taxon>Streptophyta</taxon>
        <taxon>Embryophyta</taxon>
        <taxon>Tracheophyta</taxon>
        <taxon>Spermatophyta</taxon>
        <taxon>Magnoliopsida</taxon>
        <taxon>eudicotyledons</taxon>
        <taxon>Gunneridae</taxon>
        <taxon>Pentapetalae</taxon>
        <taxon>rosids</taxon>
        <taxon>fabids</taxon>
        <taxon>Fabales</taxon>
        <taxon>Fabaceae</taxon>
        <taxon>Papilionoideae</taxon>
        <taxon>50 kb inversion clade</taxon>
        <taxon>NPAAA clade</taxon>
        <taxon>indigoferoid/millettioid clade</taxon>
        <taxon>Phaseoleae</taxon>
        <taxon>Psophocarpus</taxon>
    </lineage>
</organism>